<dbReference type="OrthoDB" id="9808443at2"/>
<reference evidence="1 2" key="1">
    <citation type="submission" date="2006-09" db="EMBL/GenBank/DDBJ databases">
        <authorList>
            <person name="Emerson D."/>
            <person name="Ferriera S."/>
            <person name="Johnson J."/>
            <person name="Kravitz S."/>
            <person name="Halpern A."/>
            <person name="Remington K."/>
            <person name="Beeson K."/>
            <person name="Tran B."/>
            <person name="Rogers Y.-H."/>
            <person name="Friedman R."/>
            <person name="Venter J.C."/>
        </authorList>
    </citation>
    <scope>NUCLEOTIDE SEQUENCE [LARGE SCALE GENOMIC DNA]</scope>
    <source>
        <strain evidence="1 2">PV-1</strain>
    </source>
</reference>
<evidence type="ECO:0000313" key="1">
    <source>
        <dbReference type="EMBL" id="EAU56088.1"/>
    </source>
</evidence>
<sequence>MSGKGTNTAASIRQRLLNISREQKVNFNRILTDYGLQRLLYRLSVSRYRDEFVLKGAMLFSYWSGDAFRATKDADFLKSGEASMDYLREVFTNLCNQSVEPDDGLIFDPASVSAEEIREEDAYGGIRITMTAKLSGARISIQADIGIGDVITPAAQEIEYPVLLDMPAPKLKAYPVETVIAEKFEAMVHLGFANSRMKDFYDIWALSKFMKPDCDTLAMAIANTFRRRGTALPSDTPVALTGEFSRDDMKQKQWAAFIRRAAVGNSAKATLHETVEEIRPMLMSMVDIARNGNG</sequence>
<dbReference type="Proteomes" id="UP000005297">
    <property type="component" value="Unassembled WGS sequence"/>
</dbReference>
<dbReference type="EMBL" id="AATS01000001">
    <property type="protein sequence ID" value="EAU56088.1"/>
    <property type="molecule type" value="Genomic_DNA"/>
</dbReference>
<comment type="caution">
    <text evidence="1">The sequence shown here is derived from an EMBL/GenBank/DDBJ whole genome shotgun (WGS) entry which is preliminary data.</text>
</comment>
<dbReference type="Pfam" id="PF08843">
    <property type="entry name" value="AbiEii"/>
    <property type="match status" value="1"/>
</dbReference>
<dbReference type="AlphaFoldDB" id="Q0F353"/>
<name>Q0F353_9PROT</name>
<dbReference type="HOGENOM" id="CLU_067323_0_0_0"/>
<dbReference type="eggNOG" id="COG2253">
    <property type="taxonomic scope" value="Bacteria"/>
</dbReference>
<evidence type="ECO:0000313" key="2">
    <source>
        <dbReference type="Proteomes" id="UP000005297"/>
    </source>
</evidence>
<gene>
    <name evidence="1" type="ORF">SPV1_04688</name>
</gene>
<dbReference type="STRING" id="314344.AL013_12210"/>
<dbReference type="InParanoid" id="Q0F353"/>
<keyword evidence="2" id="KW-1185">Reference proteome</keyword>
<proteinExistence type="predicted"/>
<evidence type="ECO:0008006" key="3">
    <source>
        <dbReference type="Google" id="ProtNLM"/>
    </source>
</evidence>
<dbReference type="RefSeq" id="WP_009851233.1">
    <property type="nucleotide sequence ID" value="NZ_DS022295.1"/>
</dbReference>
<dbReference type="InterPro" id="IPR014942">
    <property type="entry name" value="AbiEii"/>
</dbReference>
<organism evidence="1 2">
    <name type="scientific">Mariprofundus ferrooxydans PV-1</name>
    <dbReference type="NCBI Taxonomy" id="314345"/>
    <lineage>
        <taxon>Bacteria</taxon>
        <taxon>Pseudomonadati</taxon>
        <taxon>Pseudomonadota</taxon>
        <taxon>Candidatius Mariprofundia</taxon>
        <taxon>Mariprofundales</taxon>
        <taxon>Mariprofundaceae</taxon>
        <taxon>Mariprofundus</taxon>
    </lineage>
</organism>
<accession>Q0F353</accession>
<protein>
    <recommendedName>
        <fullName evidence="3">Nucleotidyl transferase AbiEii/AbiGii toxin family protein</fullName>
    </recommendedName>
</protein>